<dbReference type="EMBL" id="OW152838">
    <property type="protein sequence ID" value="CAH2059759.1"/>
    <property type="molecule type" value="Genomic_DNA"/>
</dbReference>
<protein>
    <submittedName>
        <fullName evidence="2">Uncharacterized protein</fullName>
    </submittedName>
</protein>
<evidence type="ECO:0000256" key="1">
    <source>
        <dbReference type="SAM" id="MobiDB-lite"/>
    </source>
</evidence>
<dbReference type="Proteomes" id="UP000837857">
    <property type="component" value="Chromosome 26"/>
</dbReference>
<organism evidence="2 3">
    <name type="scientific">Iphiclides podalirius</name>
    <name type="common">scarce swallowtail</name>
    <dbReference type="NCBI Taxonomy" id="110791"/>
    <lineage>
        <taxon>Eukaryota</taxon>
        <taxon>Metazoa</taxon>
        <taxon>Ecdysozoa</taxon>
        <taxon>Arthropoda</taxon>
        <taxon>Hexapoda</taxon>
        <taxon>Insecta</taxon>
        <taxon>Pterygota</taxon>
        <taxon>Neoptera</taxon>
        <taxon>Endopterygota</taxon>
        <taxon>Lepidoptera</taxon>
        <taxon>Glossata</taxon>
        <taxon>Ditrysia</taxon>
        <taxon>Papilionoidea</taxon>
        <taxon>Papilionidae</taxon>
        <taxon>Papilioninae</taxon>
        <taxon>Iphiclides</taxon>
    </lineage>
</organism>
<name>A0ABN8IMV8_9NEOP</name>
<gene>
    <name evidence="2" type="ORF">IPOD504_LOCUS11010</name>
</gene>
<reference evidence="2" key="1">
    <citation type="submission" date="2022-03" db="EMBL/GenBank/DDBJ databases">
        <authorList>
            <person name="Martin H S."/>
        </authorList>
    </citation>
    <scope>NUCLEOTIDE SEQUENCE</scope>
</reference>
<proteinExistence type="predicted"/>
<sequence length="199" mass="21912">MGRKLRIAGLESSGESGSSVRSATLWNREARAPPVQADKFYCRSFVLIPRRIHYVTGLSCTDQVSVDTREVTLKGSPGNVTCCSSRRTCHVCRVTCTSPVIGPNSPPDYPPPTLHTDCHDATLITEVFSSAECQRVECDANKARALVSVRAKATWWLGDVTALWTVSLRLLCSPGGRQSLRMHPVVTRRVYGQYLSVVF</sequence>
<keyword evidence="3" id="KW-1185">Reference proteome</keyword>
<evidence type="ECO:0000313" key="2">
    <source>
        <dbReference type="EMBL" id="CAH2059759.1"/>
    </source>
</evidence>
<evidence type="ECO:0000313" key="3">
    <source>
        <dbReference type="Proteomes" id="UP000837857"/>
    </source>
</evidence>
<feature type="region of interest" description="Disordered" evidence="1">
    <location>
        <begin position="1"/>
        <end position="22"/>
    </location>
</feature>
<feature type="non-terminal residue" evidence="2">
    <location>
        <position position="199"/>
    </location>
</feature>
<accession>A0ABN8IMV8</accession>